<dbReference type="Pfam" id="PF00296">
    <property type="entry name" value="Bac_luciferase"/>
    <property type="match status" value="1"/>
</dbReference>
<keyword evidence="5" id="KW-1185">Reference proteome</keyword>
<dbReference type="STRING" id="1586287.BBK82_25295"/>
<dbReference type="GO" id="GO:0005829">
    <property type="term" value="C:cytosol"/>
    <property type="evidence" value="ECO:0007669"/>
    <property type="project" value="TreeGrafter"/>
</dbReference>
<dbReference type="InterPro" id="IPR011251">
    <property type="entry name" value="Luciferase-like_dom"/>
</dbReference>
<evidence type="ECO:0000256" key="1">
    <source>
        <dbReference type="ARBA" id="ARBA00023002"/>
    </source>
</evidence>
<dbReference type="CDD" id="cd01097">
    <property type="entry name" value="Tetrahydromethanopterin_reductase"/>
    <property type="match status" value="1"/>
</dbReference>
<organism evidence="4 5">
    <name type="scientific">Lentzea guizhouensis</name>
    <dbReference type="NCBI Taxonomy" id="1586287"/>
    <lineage>
        <taxon>Bacteria</taxon>
        <taxon>Bacillati</taxon>
        <taxon>Actinomycetota</taxon>
        <taxon>Actinomycetes</taxon>
        <taxon>Pseudonocardiales</taxon>
        <taxon>Pseudonocardiaceae</taxon>
        <taxon>Lentzea</taxon>
    </lineage>
</organism>
<proteinExistence type="predicted"/>
<accession>A0A1B2HME5</accession>
<dbReference type="RefSeq" id="WP_065917239.1">
    <property type="nucleotide sequence ID" value="NZ_CP016793.1"/>
</dbReference>
<dbReference type="InterPro" id="IPR036661">
    <property type="entry name" value="Luciferase-like_sf"/>
</dbReference>
<dbReference type="InterPro" id="IPR050766">
    <property type="entry name" value="Bact_Lucif_Oxidored"/>
</dbReference>
<dbReference type="SUPFAM" id="SSF51679">
    <property type="entry name" value="Bacterial luciferase-like"/>
    <property type="match status" value="1"/>
</dbReference>
<dbReference type="EMBL" id="CP016793">
    <property type="protein sequence ID" value="ANZ38894.1"/>
    <property type="molecule type" value="Genomic_DNA"/>
</dbReference>
<evidence type="ECO:0000256" key="2">
    <source>
        <dbReference type="ARBA" id="ARBA00023033"/>
    </source>
</evidence>
<feature type="domain" description="Luciferase-like" evidence="3">
    <location>
        <begin position="1"/>
        <end position="294"/>
    </location>
</feature>
<dbReference type="OrthoDB" id="9776438at2"/>
<keyword evidence="1" id="KW-0560">Oxidoreductase</keyword>
<dbReference type="PANTHER" id="PTHR30137:SF8">
    <property type="entry name" value="BLR5498 PROTEIN"/>
    <property type="match status" value="1"/>
</dbReference>
<dbReference type="Proteomes" id="UP000093053">
    <property type="component" value="Chromosome"/>
</dbReference>
<evidence type="ECO:0000313" key="5">
    <source>
        <dbReference type="Proteomes" id="UP000093053"/>
    </source>
</evidence>
<dbReference type="GO" id="GO:0016705">
    <property type="term" value="F:oxidoreductase activity, acting on paired donors, with incorporation or reduction of molecular oxygen"/>
    <property type="evidence" value="ECO:0007669"/>
    <property type="project" value="InterPro"/>
</dbReference>
<gene>
    <name evidence="4" type="ORF">BBK82_25295</name>
</gene>
<evidence type="ECO:0000313" key="4">
    <source>
        <dbReference type="EMBL" id="ANZ38894.1"/>
    </source>
</evidence>
<dbReference type="Gene3D" id="3.20.20.30">
    <property type="entry name" value="Luciferase-like domain"/>
    <property type="match status" value="1"/>
</dbReference>
<protein>
    <submittedName>
        <fullName evidence="4">5,10-methylene tetrahydromethanopterin reductase</fullName>
    </submittedName>
</protein>
<dbReference type="KEGG" id="led:BBK82_25295"/>
<dbReference type="PANTHER" id="PTHR30137">
    <property type="entry name" value="LUCIFERASE-LIKE MONOOXYGENASE"/>
    <property type="match status" value="1"/>
</dbReference>
<keyword evidence="2" id="KW-0503">Monooxygenase</keyword>
<dbReference type="AlphaFoldDB" id="A0A1B2HME5"/>
<reference evidence="4 5" key="1">
    <citation type="submission" date="2016-07" db="EMBL/GenBank/DDBJ databases">
        <title>Complete genome sequence of the Lentzea guizhouensis DHS C013.</title>
        <authorList>
            <person name="Cao C."/>
        </authorList>
    </citation>
    <scope>NUCLEOTIDE SEQUENCE [LARGE SCALE GENOMIC DNA]</scope>
    <source>
        <strain evidence="4 5">DHS C013</strain>
    </source>
</reference>
<evidence type="ECO:0000259" key="3">
    <source>
        <dbReference type="Pfam" id="PF00296"/>
    </source>
</evidence>
<dbReference type="GO" id="GO:0004497">
    <property type="term" value="F:monooxygenase activity"/>
    <property type="evidence" value="ECO:0007669"/>
    <property type="project" value="UniProtKB-KW"/>
</dbReference>
<sequence length="341" mass="37788">MEFGLFGLGDIRVDVTTGYTPSEQERLLANVRIAKHAEEAGFDVFAFGEHHAQGWVSSSPATVLGFIAGQTSRITLSTAVTLITTNDPVRVAEEFATLQHLSQDRVDLMLGRGVSAETYTAFGQRPEDGIALAVENYALLRQLWDNDVVTWSGRFRAPLRDFTAMPRPLDGKPPFVWHGSIRSPEIAQQAGRYGDGFFVNNLLVPIDFYKRYVEFYRSLYAEHGHGAAEDAVVGAGGAFYVRARSQDAVDEYRPHFDGHDLYRGQDLDLANRHTGLTVGSPAQVVEKVMATRQAFGPYRRQLWSADFGGVPEKEVHRTIELVGEEVLPVLHKELRATPAVA</sequence>
<name>A0A1B2HME5_9PSEU</name>